<evidence type="ECO:0000256" key="2">
    <source>
        <dbReference type="ARBA" id="ARBA00023015"/>
    </source>
</evidence>
<organism evidence="7 8">
    <name type="scientific">Escallonia herrerae</name>
    <dbReference type="NCBI Taxonomy" id="1293975"/>
    <lineage>
        <taxon>Eukaryota</taxon>
        <taxon>Viridiplantae</taxon>
        <taxon>Streptophyta</taxon>
        <taxon>Embryophyta</taxon>
        <taxon>Tracheophyta</taxon>
        <taxon>Spermatophyta</taxon>
        <taxon>Magnoliopsida</taxon>
        <taxon>eudicotyledons</taxon>
        <taxon>Gunneridae</taxon>
        <taxon>Pentapetalae</taxon>
        <taxon>asterids</taxon>
        <taxon>campanulids</taxon>
        <taxon>Escalloniales</taxon>
        <taxon>Escalloniaceae</taxon>
        <taxon>Escallonia</taxon>
    </lineage>
</organism>
<dbReference type="Gene3D" id="3.40.1810.10">
    <property type="entry name" value="Transcription factor, MADS-box"/>
    <property type="match status" value="1"/>
</dbReference>
<keyword evidence="2" id="KW-0805">Transcription regulation</keyword>
<comment type="caution">
    <text evidence="7">The sequence shown here is derived from an EMBL/GenBank/DDBJ whole genome shotgun (WGS) entry which is preliminary data.</text>
</comment>
<dbReference type="GO" id="GO:0000981">
    <property type="term" value="F:DNA-binding transcription factor activity, RNA polymerase II-specific"/>
    <property type="evidence" value="ECO:0007669"/>
    <property type="project" value="TreeGrafter"/>
</dbReference>
<keyword evidence="8" id="KW-1185">Reference proteome</keyword>
<keyword evidence="5" id="KW-0539">Nucleus</keyword>
<reference evidence="7" key="1">
    <citation type="submission" date="2022-12" db="EMBL/GenBank/DDBJ databases">
        <title>Draft genome assemblies for two species of Escallonia (Escalloniales).</title>
        <authorList>
            <person name="Chanderbali A."/>
            <person name="Dervinis C."/>
            <person name="Anghel I."/>
            <person name="Soltis D."/>
            <person name="Soltis P."/>
            <person name="Zapata F."/>
        </authorList>
    </citation>
    <scope>NUCLEOTIDE SEQUENCE</scope>
    <source>
        <strain evidence="7">UCBG64.0493</strain>
        <tissue evidence="7">Leaf</tissue>
    </source>
</reference>
<evidence type="ECO:0000313" key="8">
    <source>
        <dbReference type="Proteomes" id="UP001188597"/>
    </source>
</evidence>
<evidence type="ECO:0000259" key="6">
    <source>
        <dbReference type="PROSITE" id="PS50066"/>
    </source>
</evidence>
<comment type="subcellular location">
    <subcellularLocation>
        <location evidence="1">Nucleus</location>
    </subcellularLocation>
</comment>
<dbReference type="InterPro" id="IPR002100">
    <property type="entry name" value="TF_MADSbox"/>
</dbReference>
<dbReference type="GO" id="GO:0005634">
    <property type="term" value="C:nucleus"/>
    <property type="evidence" value="ECO:0007669"/>
    <property type="project" value="UniProtKB-SubCell"/>
</dbReference>
<dbReference type="InterPro" id="IPR036879">
    <property type="entry name" value="TF_MADSbox_sf"/>
</dbReference>
<accession>A0AA89ASU4</accession>
<proteinExistence type="predicted"/>
<evidence type="ECO:0000313" key="7">
    <source>
        <dbReference type="EMBL" id="KAK3010711.1"/>
    </source>
</evidence>
<gene>
    <name evidence="7" type="ORF">RJ639_010924</name>
</gene>
<dbReference type="FunFam" id="3.40.1810.10:FF:000006">
    <property type="entry name" value="Agamous-like MADS-box protein AGL62"/>
    <property type="match status" value="1"/>
</dbReference>
<dbReference type="SMART" id="SM00432">
    <property type="entry name" value="MADS"/>
    <property type="match status" value="1"/>
</dbReference>
<evidence type="ECO:0000256" key="4">
    <source>
        <dbReference type="ARBA" id="ARBA00023163"/>
    </source>
</evidence>
<dbReference type="PANTHER" id="PTHR11945:SF776">
    <property type="entry name" value="AGAMOUS-LIKE 50-RELATED"/>
    <property type="match status" value="1"/>
</dbReference>
<dbReference type="Pfam" id="PF00319">
    <property type="entry name" value="SRF-TF"/>
    <property type="match status" value="1"/>
</dbReference>
<dbReference type="AlphaFoldDB" id="A0AA89ASU4"/>
<dbReference type="EMBL" id="JAVXUP010001517">
    <property type="protein sequence ID" value="KAK3010711.1"/>
    <property type="molecule type" value="Genomic_DNA"/>
</dbReference>
<sequence length="88" mass="9456">MANSSNLQVTFSKRCNGVFKKVSELCTLCDAQAAIIVFSPGGKVYSFGHPHVDYVIDKFLAPNPPPNDGLLKFIDAALMPVALPQCST</sequence>
<protein>
    <recommendedName>
        <fullName evidence="6">MADS-box domain-containing protein</fullName>
    </recommendedName>
</protein>
<dbReference type="Proteomes" id="UP001188597">
    <property type="component" value="Unassembled WGS sequence"/>
</dbReference>
<name>A0AA89ASU4_9ASTE</name>
<dbReference type="PANTHER" id="PTHR11945">
    <property type="entry name" value="MADS BOX PROTEIN"/>
    <property type="match status" value="1"/>
</dbReference>
<dbReference type="PROSITE" id="PS50066">
    <property type="entry name" value="MADS_BOX_2"/>
    <property type="match status" value="1"/>
</dbReference>
<evidence type="ECO:0000256" key="3">
    <source>
        <dbReference type="ARBA" id="ARBA00023125"/>
    </source>
</evidence>
<dbReference type="GO" id="GO:0000978">
    <property type="term" value="F:RNA polymerase II cis-regulatory region sequence-specific DNA binding"/>
    <property type="evidence" value="ECO:0007669"/>
    <property type="project" value="TreeGrafter"/>
</dbReference>
<keyword evidence="3" id="KW-0238">DNA-binding</keyword>
<dbReference type="GO" id="GO:0046983">
    <property type="term" value="F:protein dimerization activity"/>
    <property type="evidence" value="ECO:0007669"/>
    <property type="project" value="InterPro"/>
</dbReference>
<keyword evidence="4" id="KW-0804">Transcription</keyword>
<dbReference type="SUPFAM" id="SSF55455">
    <property type="entry name" value="SRF-like"/>
    <property type="match status" value="1"/>
</dbReference>
<evidence type="ECO:0000256" key="1">
    <source>
        <dbReference type="ARBA" id="ARBA00004123"/>
    </source>
</evidence>
<dbReference type="PRINTS" id="PR00404">
    <property type="entry name" value="MADSDOMAIN"/>
</dbReference>
<evidence type="ECO:0000256" key="5">
    <source>
        <dbReference type="ARBA" id="ARBA00023242"/>
    </source>
</evidence>
<feature type="domain" description="MADS-box" evidence="6">
    <location>
        <begin position="1"/>
        <end position="51"/>
    </location>
</feature>